<dbReference type="PROSITE" id="PS51910">
    <property type="entry name" value="GH18_2"/>
    <property type="match status" value="1"/>
</dbReference>
<dbReference type="SUPFAM" id="SSF51445">
    <property type="entry name" value="(Trans)glycosidases"/>
    <property type="match status" value="1"/>
</dbReference>
<feature type="compositionally biased region" description="Polar residues" evidence="3">
    <location>
        <begin position="172"/>
        <end position="201"/>
    </location>
</feature>
<dbReference type="PROSITE" id="PS50240">
    <property type="entry name" value="TRYPSIN_DOM"/>
    <property type="match status" value="1"/>
</dbReference>
<dbReference type="InterPro" id="IPR009003">
    <property type="entry name" value="Peptidase_S1_PA"/>
</dbReference>
<dbReference type="PROSITE" id="PS50923">
    <property type="entry name" value="SUSHI"/>
    <property type="match status" value="1"/>
</dbReference>
<feature type="domain" description="GH18" evidence="6">
    <location>
        <begin position="652"/>
        <end position="925"/>
    </location>
</feature>
<protein>
    <submittedName>
        <fullName evidence="7">Uncharacterized protein</fullName>
    </submittedName>
</protein>
<dbReference type="CDD" id="cd00190">
    <property type="entry name" value="Tryp_SPc"/>
    <property type="match status" value="1"/>
</dbReference>
<dbReference type="InterPro" id="IPR043504">
    <property type="entry name" value="Peptidase_S1_PA_chymotrypsin"/>
</dbReference>
<dbReference type="SMART" id="SM00020">
    <property type="entry name" value="Tryp_SPc"/>
    <property type="match status" value="1"/>
</dbReference>
<dbReference type="InterPro" id="IPR011583">
    <property type="entry name" value="Chitinase_II/V-like_cat"/>
</dbReference>
<evidence type="ECO:0000259" key="5">
    <source>
        <dbReference type="PROSITE" id="PS50923"/>
    </source>
</evidence>
<dbReference type="Proteomes" id="UP001162156">
    <property type="component" value="Unassembled WGS sequence"/>
</dbReference>
<dbReference type="GO" id="GO:0005576">
    <property type="term" value="C:extracellular region"/>
    <property type="evidence" value="ECO:0007669"/>
    <property type="project" value="TreeGrafter"/>
</dbReference>
<dbReference type="GO" id="GO:0004252">
    <property type="term" value="F:serine-type endopeptidase activity"/>
    <property type="evidence" value="ECO:0007669"/>
    <property type="project" value="InterPro"/>
</dbReference>
<dbReference type="Pfam" id="PF00704">
    <property type="entry name" value="Glyco_hydro_18"/>
    <property type="match status" value="1"/>
</dbReference>
<dbReference type="GO" id="GO:0006032">
    <property type="term" value="P:chitin catabolic process"/>
    <property type="evidence" value="ECO:0007669"/>
    <property type="project" value="TreeGrafter"/>
</dbReference>
<dbReference type="PROSITE" id="PS00134">
    <property type="entry name" value="TRYPSIN_HIS"/>
    <property type="match status" value="1"/>
</dbReference>
<sequence>MQKEEKSSLRQHDATSRKFPRNLHYIVVKTTLSKVSARLKPNVVPHLFACQPDKSSSKKRVRESSEKRSRKKLIVDLMKQSVQKMETEITEECIPEETSQLVQNLPSTSGIVQRREVTCQTKKFHFRSRGIQVHWKMKDAVTSPLKTVVSDLRKPAVKRVLQFNKGPVVPKLTSQPVDTSDSTDIYQPTESTGSDESQLKSPTEEKQIAKLFTNIIEAKLSMYTGIPIKYVAFIERLEWNSNLKKRDIYLVLFKIKSNDSFAKIVCGKKVNDDTVPLIFGGVVKEVIEYPWVAALYLKSNNEYINICGGSIISQRIVLTAAHCVTNGYGDILSKEYYQVAAGKLHNKYKDPRDAEAQYLEISRIVVHPSYKGESRRFLADIAMLVTQTSFVLNNLVQPICFNDVESVHLHAGSVGVVRVYPVGGVKEGGLPSDELRSLEIPYKYETTCAQELPLDWANKYNMIDKICAGFLNKSMSVCKGDSGNGLVFKNSENNRYYIHGVVSIGPSDNGDCNIQQNSLYTKVAFYYDFLDREIAKHYVDECLLPPYPKNGKWIVGNEDKKPGDAVPRNTILEISCNQGFKLSSDIPHVDCESSLNMPTCQALCPALHFPPATNFNCKNKAGQAIDCTKATENAILTFTCPENYDIPKGTKNTRQCKSGSWDAPTPECVPKVATTVAPGSENSTTKVICTYASWQSYRGINPEDLEATLCLYHRVTDMKKKNSKLKVLLSVGGAGASNASLFSSMAADSQKRTAFIESAKHFLETYNFDGLDIEWHIPAVEDKINYIILLREVNQALKQHGWLLTATVRSDPDSTGYDGTEMNKILDWINVKTYDMYGEWSRYTGQNSALYASSLEYDWEKQHLNVDASAKNWLRAGLTKNKLVLSIAFYGRSFTLKNKDENGVHSPISGAGPGESGGFLRYSEV</sequence>
<dbReference type="InterPro" id="IPR000436">
    <property type="entry name" value="Sushi_SCR_CCP_dom"/>
</dbReference>
<dbReference type="GO" id="GO:0004568">
    <property type="term" value="F:chitinase activity"/>
    <property type="evidence" value="ECO:0007669"/>
    <property type="project" value="TreeGrafter"/>
</dbReference>
<evidence type="ECO:0000256" key="3">
    <source>
        <dbReference type="SAM" id="MobiDB-lite"/>
    </source>
</evidence>
<keyword evidence="8" id="KW-1185">Reference proteome</keyword>
<dbReference type="InterPro" id="IPR017853">
    <property type="entry name" value="GH"/>
</dbReference>
<name>A0AAV8ZIM1_9CUCU</name>
<feature type="region of interest" description="Disordered" evidence="3">
    <location>
        <begin position="50"/>
        <end position="70"/>
    </location>
</feature>
<evidence type="ECO:0000259" key="6">
    <source>
        <dbReference type="PROSITE" id="PS51910"/>
    </source>
</evidence>
<organism evidence="7 8">
    <name type="scientific">Rhamnusium bicolor</name>
    <dbReference type="NCBI Taxonomy" id="1586634"/>
    <lineage>
        <taxon>Eukaryota</taxon>
        <taxon>Metazoa</taxon>
        <taxon>Ecdysozoa</taxon>
        <taxon>Arthropoda</taxon>
        <taxon>Hexapoda</taxon>
        <taxon>Insecta</taxon>
        <taxon>Pterygota</taxon>
        <taxon>Neoptera</taxon>
        <taxon>Endopterygota</taxon>
        <taxon>Coleoptera</taxon>
        <taxon>Polyphaga</taxon>
        <taxon>Cucujiformia</taxon>
        <taxon>Chrysomeloidea</taxon>
        <taxon>Cerambycidae</taxon>
        <taxon>Lepturinae</taxon>
        <taxon>Rhagiini</taxon>
        <taxon>Rhamnusium</taxon>
    </lineage>
</organism>
<evidence type="ECO:0000313" key="7">
    <source>
        <dbReference type="EMBL" id="KAJ8964587.1"/>
    </source>
</evidence>
<dbReference type="InterPro" id="IPR018114">
    <property type="entry name" value="TRYPSIN_HIS"/>
</dbReference>
<dbReference type="Gene3D" id="2.40.10.10">
    <property type="entry name" value="Trypsin-like serine proteases"/>
    <property type="match status" value="1"/>
</dbReference>
<evidence type="ECO:0000256" key="2">
    <source>
        <dbReference type="PROSITE-ProRule" id="PRU00302"/>
    </source>
</evidence>
<dbReference type="PANTHER" id="PTHR11177:SF360">
    <property type="entry name" value="CHITINASE 4-RELATED"/>
    <property type="match status" value="1"/>
</dbReference>
<dbReference type="EMBL" id="JANEYF010001344">
    <property type="protein sequence ID" value="KAJ8964587.1"/>
    <property type="molecule type" value="Genomic_DNA"/>
</dbReference>
<dbReference type="Gene3D" id="2.10.70.10">
    <property type="entry name" value="Complement Module, domain 1"/>
    <property type="match status" value="1"/>
</dbReference>
<keyword evidence="2" id="KW-0768">Sushi</keyword>
<dbReference type="FunFam" id="2.40.10.10:FF:000068">
    <property type="entry name" value="transmembrane protease serine 2"/>
    <property type="match status" value="1"/>
</dbReference>
<evidence type="ECO:0000259" key="4">
    <source>
        <dbReference type="PROSITE" id="PS50240"/>
    </source>
</evidence>
<dbReference type="Pfam" id="PF00089">
    <property type="entry name" value="Trypsin"/>
    <property type="match status" value="1"/>
</dbReference>
<accession>A0AAV8ZIM1</accession>
<dbReference type="Pfam" id="PF00084">
    <property type="entry name" value="Sushi"/>
    <property type="match status" value="1"/>
</dbReference>
<keyword evidence="1" id="KW-1015">Disulfide bond</keyword>
<dbReference type="CDD" id="cd00033">
    <property type="entry name" value="CCP"/>
    <property type="match status" value="1"/>
</dbReference>
<evidence type="ECO:0000256" key="1">
    <source>
        <dbReference type="ARBA" id="ARBA00023157"/>
    </source>
</evidence>
<comment type="caution">
    <text evidence="7">The sequence shown here is derived from an EMBL/GenBank/DDBJ whole genome shotgun (WGS) entry which is preliminary data.</text>
</comment>
<feature type="domain" description="Sushi" evidence="5">
    <location>
        <begin position="615"/>
        <end position="670"/>
    </location>
</feature>
<dbReference type="InterPro" id="IPR035976">
    <property type="entry name" value="Sushi/SCR/CCP_sf"/>
</dbReference>
<feature type="domain" description="Peptidase S1" evidence="4">
    <location>
        <begin position="278"/>
        <end position="535"/>
    </location>
</feature>
<dbReference type="GO" id="GO:0006508">
    <property type="term" value="P:proteolysis"/>
    <property type="evidence" value="ECO:0007669"/>
    <property type="project" value="InterPro"/>
</dbReference>
<comment type="caution">
    <text evidence="2">Lacks conserved residue(s) required for the propagation of feature annotation.</text>
</comment>
<dbReference type="SMART" id="SM00636">
    <property type="entry name" value="Glyco_18"/>
    <property type="match status" value="1"/>
</dbReference>
<dbReference type="AlphaFoldDB" id="A0AAV8ZIM1"/>
<dbReference type="InterPro" id="IPR001254">
    <property type="entry name" value="Trypsin_dom"/>
</dbReference>
<gene>
    <name evidence="7" type="ORF">NQ314_004892</name>
</gene>
<dbReference type="PRINTS" id="PR00722">
    <property type="entry name" value="CHYMOTRYPSIN"/>
</dbReference>
<dbReference type="PANTHER" id="PTHR11177">
    <property type="entry name" value="CHITINASE"/>
    <property type="match status" value="1"/>
</dbReference>
<dbReference type="InterPro" id="IPR050314">
    <property type="entry name" value="Glycosyl_Hydrlase_18"/>
</dbReference>
<proteinExistence type="predicted"/>
<dbReference type="InterPro" id="IPR001314">
    <property type="entry name" value="Peptidase_S1A"/>
</dbReference>
<dbReference type="SMART" id="SM00032">
    <property type="entry name" value="CCP"/>
    <property type="match status" value="2"/>
</dbReference>
<evidence type="ECO:0000313" key="8">
    <source>
        <dbReference type="Proteomes" id="UP001162156"/>
    </source>
</evidence>
<reference evidence="7" key="1">
    <citation type="journal article" date="2023" name="Insect Mol. Biol.">
        <title>Genome sequencing provides insights into the evolution of gene families encoding plant cell wall-degrading enzymes in longhorned beetles.</title>
        <authorList>
            <person name="Shin N.R."/>
            <person name="Okamura Y."/>
            <person name="Kirsch R."/>
            <person name="Pauchet Y."/>
        </authorList>
    </citation>
    <scope>NUCLEOTIDE SEQUENCE</scope>
    <source>
        <strain evidence="7">RBIC_L_NR</strain>
    </source>
</reference>
<dbReference type="GO" id="GO:0008061">
    <property type="term" value="F:chitin binding"/>
    <property type="evidence" value="ECO:0007669"/>
    <property type="project" value="InterPro"/>
</dbReference>
<dbReference type="Gene3D" id="3.20.20.80">
    <property type="entry name" value="Glycosidases"/>
    <property type="match status" value="1"/>
</dbReference>
<feature type="region of interest" description="Disordered" evidence="3">
    <location>
        <begin position="172"/>
        <end position="202"/>
    </location>
</feature>
<dbReference type="SUPFAM" id="SSF50494">
    <property type="entry name" value="Trypsin-like serine proteases"/>
    <property type="match status" value="1"/>
</dbReference>
<dbReference type="SUPFAM" id="SSF57535">
    <property type="entry name" value="Complement control module/SCR domain"/>
    <property type="match status" value="1"/>
</dbReference>
<dbReference type="InterPro" id="IPR001223">
    <property type="entry name" value="Glyco_hydro18_cat"/>
</dbReference>
<dbReference type="GO" id="GO:0005975">
    <property type="term" value="P:carbohydrate metabolic process"/>
    <property type="evidence" value="ECO:0007669"/>
    <property type="project" value="InterPro"/>
</dbReference>